<dbReference type="EMBL" id="CP119066">
    <property type="protein sequence ID" value="WEL38732.1"/>
    <property type="molecule type" value="Genomic_DNA"/>
</dbReference>
<accession>A0ABY8CHR7</accession>
<evidence type="ECO:0000313" key="3">
    <source>
        <dbReference type="EMBL" id="WEL38732.1"/>
    </source>
</evidence>
<reference evidence="2 4" key="1">
    <citation type="submission" date="2023-02" db="EMBL/GenBank/DDBJ databases">
        <title>Encephalitozoon hellem ATCC 50451 complete genome.</title>
        <authorList>
            <person name="Mascarenhas dos Santos A.C."/>
            <person name="Julian A.T."/>
            <person name="Pombert J.-F."/>
        </authorList>
    </citation>
    <scope>NUCLEOTIDE SEQUENCE [LARGE SCALE GENOMIC DNA]</scope>
    <source>
        <strain evidence="2 4">ATCC 50451</strain>
    </source>
</reference>
<keyword evidence="4" id="KW-1185">Reference proteome</keyword>
<evidence type="ECO:0000313" key="2">
    <source>
        <dbReference type="EMBL" id="WEL37971.1"/>
    </source>
</evidence>
<evidence type="ECO:0000313" key="1">
    <source>
        <dbReference type="EMBL" id="WEL37962.1"/>
    </source>
</evidence>
<name>A0ABY8CHR7_ENCHE</name>
<dbReference type="EMBL" id="CP119063">
    <property type="protein sequence ID" value="WEL37971.1"/>
    <property type="molecule type" value="Genomic_DNA"/>
</dbReference>
<gene>
    <name evidence="1" type="ORF">PFJ87_01g02180</name>
    <name evidence="2" type="ORF">PFJ87_02g00070</name>
    <name evidence="3" type="ORF">PFJ87_05g02030</name>
</gene>
<dbReference type="EMBL" id="CP119062">
    <property type="protein sequence ID" value="WEL37962.1"/>
    <property type="molecule type" value="Genomic_DNA"/>
</dbReference>
<proteinExistence type="predicted"/>
<organism evidence="2 4">
    <name type="scientific">Encephalitozoon hellem</name>
    <name type="common">Microsporidian parasite</name>
    <dbReference type="NCBI Taxonomy" id="27973"/>
    <lineage>
        <taxon>Eukaryota</taxon>
        <taxon>Fungi</taxon>
        <taxon>Fungi incertae sedis</taxon>
        <taxon>Microsporidia</taxon>
        <taxon>Unikaryonidae</taxon>
        <taxon>Encephalitozoon</taxon>
    </lineage>
</organism>
<protein>
    <submittedName>
        <fullName evidence="2">Uncharacterized protein</fullName>
    </submittedName>
</protein>
<dbReference type="Proteomes" id="UP001217963">
    <property type="component" value="Chromosome II"/>
</dbReference>
<sequence>MGRSLKGVNVDLEPLLDSMGKGFQVVECDGLCGEVLGVSGVGGLWDWGHVDCVWWIEGLDGVDVL</sequence>
<dbReference type="Proteomes" id="UP001217963">
    <property type="component" value="Chromosome I"/>
</dbReference>
<dbReference type="Proteomes" id="UP001217963">
    <property type="component" value="Chromosome V"/>
</dbReference>
<evidence type="ECO:0000313" key="4">
    <source>
        <dbReference type="Proteomes" id="UP001217963"/>
    </source>
</evidence>